<evidence type="ECO:0000313" key="5">
    <source>
        <dbReference type="Proteomes" id="UP000019763"/>
    </source>
</evidence>
<dbReference type="GO" id="GO:0006508">
    <property type="term" value="P:proteolysis"/>
    <property type="evidence" value="ECO:0007669"/>
    <property type="project" value="InterPro"/>
</dbReference>
<dbReference type="InterPro" id="IPR050452">
    <property type="entry name" value="Metacaspase"/>
</dbReference>
<feature type="region of interest" description="Disordered" evidence="2">
    <location>
        <begin position="234"/>
        <end position="253"/>
    </location>
</feature>
<sequence length="575" mass="61937">MGEACLALRWSRGNLETAVAYLIDILLTKRVDMIRDPKMFLGPSLNQDATVSAFYKATEDSAGGTELDYRNRWVRLPVTGRLHALLIACTYHGNQVEELAGPSHDVRRLSEFLKHIYGFQKVKVLTDSRQPSDQQDPRDQGDLGLGAGLGLGLGAGTGLGEDPYPIAEEYRQLLAQRKGSGFFSGRPLGHPCRRPGGGGGAFLTSYREGEGSASSAAGPRAAAFQALASATESLPGSATGWERPFPFPSDYGENSSPMTMAPLAAALAAAGLTASPRTTSDHSRAQDANAQGVNAQGVKGQGSEHHAAREASVSRSCSRSRDGRSSRDGGSSRDQHSSRSRDRRSGNGAGRVNIREGAGRDLDGIAESDFSGVPTRAEIVSGCEWLIEESRAGDALVFYYAGHGLPQTKRHECRPLLPLDHRENGAITATELRRLLIDKLPKGVRLIVVLDSCHSGAGLVLPYHYDRHSHCWRKLYDVDVGKDVTLYASCSHGESAADITLLDAKKDRKVAGGAMSMAFLASLRKSPFGHSCASLVNSMLKLMRDKKLTQTVNMSSTVPFDLDRRFSLIDIYNPA</sequence>
<feature type="domain" description="Peptidase C14 caspase" evidence="3">
    <location>
        <begin position="374"/>
        <end position="557"/>
    </location>
</feature>
<dbReference type="RefSeq" id="XP_011131917.1">
    <property type="nucleotide sequence ID" value="XM_011133615.1"/>
</dbReference>
<evidence type="ECO:0000256" key="1">
    <source>
        <dbReference type="ARBA" id="ARBA00009005"/>
    </source>
</evidence>
<keyword evidence="5" id="KW-1185">Reference proteome</keyword>
<dbReference type="Proteomes" id="UP000019763">
    <property type="component" value="Unassembled WGS sequence"/>
</dbReference>
<dbReference type="Gene3D" id="3.40.50.12660">
    <property type="match status" value="2"/>
</dbReference>
<feature type="region of interest" description="Disordered" evidence="2">
    <location>
        <begin position="126"/>
        <end position="147"/>
    </location>
</feature>
<dbReference type="InterPro" id="IPR011600">
    <property type="entry name" value="Pept_C14_caspase"/>
</dbReference>
<dbReference type="Pfam" id="PF00656">
    <property type="entry name" value="Peptidase_C14"/>
    <property type="match status" value="1"/>
</dbReference>
<feature type="region of interest" description="Disordered" evidence="2">
    <location>
        <begin position="272"/>
        <end position="358"/>
    </location>
</feature>
<dbReference type="PANTHER" id="PTHR48104">
    <property type="entry name" value="METACASPASE-4"/>
    <property type="match status" value="1"/>
</dbReference>
<dbReference type="OrthoDB" id="3223806at2759"/>
<dbReference type="VEuPathDB" id="CryptoDB:GNI_123430"/>
<protein>
    <submittedName>
        <fullName evidence="4">Metacaspase</fullName>
    </submittedName>
</protein>
<dbReference type="PANTHER" id="PTHR48104:SF30">
    <property type="entry name" value="METACASPASE-1"/>
    <property type="match status" value="1"/>
</dbReference>
<reference evidence="4" key="1">
    <citation type="submission" date="2013-12" db="EMBL/GenBank/DDBJ databases">
        <authorList>
            <person name="Omoto C.K."/>
            <person name="Sibley D."/>
            <person name="Venepally P."/>
            <person name="Hadjithomas M."/>
            <person name="Karamycheva S."/>
            <person name="Brunk B."/>
            <person name="Roos D."/>
            <person name="Caler E."/>
            <person name="Lorenzi H."/>
        </authorList>
    </citation>
    <scope>NUCLEOTIDE SEQUENCE</scope>
</reference>
<dbReference type="GO" id="GO:0004197">
    <property type="term" value="F:cysteine-type endopeptidase activity"/>
    <property type="evidence" value="ECO:0007669"/>
    <property type="project" value="InterPro"/>
</dbReference>
<dbReference type="eggNOG" id="KOG1546">
    <property type="taxonomic scope" value="Eukaryota"/>
</dbReference>
<dbReference type="EMBL" id="AFNH02000921">
    <property type="protein sequence ID" value="EZG51806.1"/>
    <property type="molecule type" value="Genomic_DNA"/>
</dbReference>
<evidence type="ECO:0000313" key="4">
    <source>
        <dbReference type="EMBL" id="EZG51806.1"/>
    </source>
</evidence>
<name>A0A023B2F3_GRENI</name>
<evidence type="ECO:0000256" key="2">
    <source>
        <dbReference type="SAM" id="MobiDB-lite"/>
    </source>
</evidence>
<gene>
    <name evidence="4" type="ORF">GNI_123430</name>
</gene>
<comment type="similarity">
    <text evidence="1">Belongs to the peptidase C14B family.</text>
</comment>
<accession>A0A023B2F3</accession>
<dbReference type="GeneID" id="22914338"/>
<evidence type="ECO:0000259" key="3">
    <source>
        <dbReference type="Pfam" id="PF00656"/>
    </source>
</evidence>
<dbReference type="GO" id="GO:0005737">
    <property type="term" value="C:cytoplasm"/>
    <property type="evidence" value="ECO:0007669"/>
    <property type="project" value="TreeGrafter"/>
</dbReference>
<feature type="compositionally biased region" description="Basic and acidic residues" evidence="2">
    <location>
        <begin position="319"/>
        <end position="345"/>
    </location>
</feature>
<proteinExistence type="inferred from homology"/>
<organism evidence="4 5">
    <name type="scientific">Gregarina niphandrodes</name>
    <name type="common">Septate eugregarine</name>
    <dbReference type="NCBI Taxonomy" id="110365"/>
    <lineage>
        <taxon>Eukaryota</taxon>
        <taxon>Sar</taxon>
        <taxon>Alveolata</taxon>
        <taxon>Apicomplexa</taxon>
        <taxon>Conoidasida</taxon>
        <taxon>Gregarinasina</taxon>
        <taxon>Eugregarinorida</taxon>
        <taxon>Gregarinidae</taxon>
        <taxon>Gregarina</taxon>
    </lineage>
</organism>
<comment type="caution">
    <text evidence="4">The sequence shown here is derived from an EMBL/GenBank/DDBJ whole genome shotgun (WGS) entry which is preliminary data.</text>
</comment>
<dbReference type="AlphaFoldDB" id="A0A023B2F3"/>